<gene>
    <name evidence="11" type="ORF">ONB1V03_LOCUS4048</name>
</gene>
<dbReference type="InterPro" id="IPR002110">
    <property type="entry name" value="Ankyrin_rpt"/>
</dbReference>
<evidence type="ECO:0000313" key="11">
    <source>
        <dbReference type="EMBL" id="CAD7643271.1"/>
    </source>
</evidence>
<feature type="compositionally biased region" description="Basic and acidic residues" evidence="10">
    <location>
        <begin position="494"/>
        <end position="504"/>
    </location>
</feature>
<dbReference type="Proteomes" id="UP000728032">
    <property type="component" value="Unassembled WGS sequence"/>
</dbReference>
<dbReference type="Pfam" id="PF12796">
    <property type="entry name" value="Ank_2"/>
    <property type="match status" value="2"/>
</dbReference>
<keyword evidence="7" id="KW-1053">Target membrane</keyword>
<evidence type="ECO:0000256" key="2">
    <source>
        <dbReference type="ARBA" id="ARBA00022483"/>
    </source>
</evidence>
<feature type="repeat" description="ANK" evidence="8">
    <location>
        <begin position="187"/>
        <end position="220"/>
    </location>
</feature>
<feature type="region of interest" description="Disordered" evidence="10">
    <location>
        <begin position="677"/>
        <end position="741"/>
    </location>
</feature>
<keyword evidence="9" id="KW-0175">Coiled coil</keyword>
<evidence type="ECO:0000256" key="7">
    <source>
        <dbReference type="ARBA" id="ARBA00023298"/>
    </source>
</evidence>
<dbReference type="EMBL" id="OC916131">
    <property type="protein sequence ID" value="CAD7643271.1"/>
    <property type="molecule type" value="Genomic_DNA"/>
</dbReference>
<keyword evidence="2" id="KW-0268">Exocytosis</keyword>
<evidence type="ECO:0000256" key="4">
    <source>
        <dbReference type="ARBA" id="ARBA00022737"/>
    </source>
</evidence>
<feature type="region of interest" description="Disordered" evidence="10">
    <location>
        <begin position="453"/>
        <end position="507"/>
    </location>
</feature>
<name>A0A7R9LMR4_9ACAR</name>
<evidence type="ECO:0000256" key="6">
    <source>
        <dbReference type="ARBA" id="ARBA00023043"/>
    </source>
</evidence>
<feature type="repeat" description="ANK" evidence="8">
    <location>
        <begin position="221"/>
        <end position="253"/>
    </location>
</feature>
<feature type="compositionally biased region" description="Basic and acidic residues" evidence="10">
    <location>
        <begin position="294"/>
        <end position="311"/>
    </location>
</feature>
<feature type="repeat" description="ANK" evidence="8">
    <location>
        <begin position="118"/>
        <end position="150"/>
    </location>
</feature>
<evidence type="ECO:0000256" key="9">
    <source>
        <dbReference type="SAM" id="Coils"/>
    </source>
</evidence>
<keyword evidence="5" id="KW-0638">Presynaptic neurotoxin</keyword>
<feature type="region of interest" description="Disordered" evidence="10">
    <location>
        <begin position="275"/>
        <end position="314"/>
    </location>
</feature>
<protein>
    <submittedName>
        <fullName evidence="11">Uncharacterized protein</fullName>
    </submittedName>
</protein>
<feature type="repeat" description="ANK" evidence="8">
    <location>
        <begin position="85"/>
        <end position="117"/>
    </location>
</feature>
<evidence type="ECO:0000256" key="8">
    <source>
        <dbReference type="PROSITE-ProRule" id="PRU00023"/>
    </source>
</evidence>
<feature type="region of interest" description="Disordered" evidence="10">
    <location>
        <begin position="538"/>
        <end position="560"/>
    </location>
</feature>
<keyword evidence="5" id="KW-0800">Toxin</keyword>
<feature type="repeat" description="ANK" evidence="8">
    <location>
        <begin position="52"/>
        <end position="84"/>
    </location>
</feature>
<dbReference type="InterPro" id="IPR036770">
    <property type="entry name" value="Ankyrin_rpt-contain_sf"/>
</dbReference>
<dbReference type="AlphaFoldDB" id="A0A7R9LMR4"/>
<comment type="subcellular location">
    <subcellularLocation>
        <location evidence="1">Target cell membrane</location>
    </subcellularLocation>
</comment>
<keyword evidence="4" id="KW-0677">Repeat</keyword>
<feature type="coiled-coil region" evidence="9">
    <location>
        <begin position="1001"/>
        <end position="1066"/>
    </location>
</feature>
<keyword evidence="12" id="KW-1185">Reference proteome</keyword>
<keyword evidence="5" id="KW-0528">Neurotoxin</keyword>
<sequence>MKKFFGFARRKSSSSLKGLNPRRFSIGSSASSSLQIQVVRGGYNVDLGKVDQSFTKLHKAALLNDEDRVRKQVKAGADVNARDSSDRTALHLATVNGNLSIIRGLVEAGAHVNAQDSDGKTAIVKAIECNHQDLVQYFVCAGADTELADYETGNTPLHWALSMGAVGAAQYLLRNAKQLDVNKRNNQNETCLHLAVKLPQNCVILEDLIANGTHLDARDDRQKTALMIATANENLQAVNTLVKYGSNTYSSDEDMRHTISVNRNNAKNARNLQMSAHETDSADSWPDTEDEDSNYERPMSKESTKARKESFKSNSFRVSSLVDETIVEELKTDENNDNDDYVICKPSTSREENVGDVTNGSQDIKIIWSKSSSDSDDNNVNNKVSESGTFGKIDTLKGRDEVWAKNALNTKQNRKFLDSDPFNADVMDELELLLIQETTHDGNVDFITQMKSLLDEDPPPPLTSPLNGIQSPPQPLQSTPLKTPVRQKSPQNDVTKDSDRREVTVKSADNKLPFSGWSRGRLPKVWVSHQLLHGRRSVEIRSSREESSPTHTADDNRRRSYAEVVAQKVNGGRQALMDELKSSISARAKSYADVVSTTSTADFELIRETKIPILRAKSHLSPLKQSLRPAGSQSNSPTHHHSNGSPKNHSLIETNHAITSHMNSNNLNKSLSKIPLPVKQSSEPTRPHSSESTTSEDSMGGEDQLMGADASSPTMKTPLSESGVKSSGKPKNGAIRSSKLRRRVNELTDELKRGMSEKSLLTAENESIRKHLLELNEKIQRESSRNYELEKKLIKLEAELIQYRVEVDMKCKENTAIKTELATIVTDFDDNQRQCHYLEAENQKMLNQIKSMKYEEEVLHQKLTQQGMSGGARDVCAHEEVIIEWKSKVDELNAQNERLRGEADELQRVSVEKRLEYERELFEWQKRNLDIESDLKRLQLEMQVNSIKPSPEEQLELIKAVRDLNHLMAKLDDRITRNEESQQFKARTINEEMFDCARNLLDQMRAELTNFKDMLNNTANRDNKTESEERQLSAFESRIAELRSSLERLEDQIQSQELQLFRQSDIISLATPLRKSSSSRELFISTNNKPKSWFVQTLFRLQSHIQSTTPTGDTITAFVHQKTRLQKQIHELKSELGIFAESVH</sequence>
<reference evidence="11" key="1">
    <citation type="submission" date="2020-11" db="EMBL/GenBank/DDBJ databases">
        <authorList>
            <person name="Tran Van P."/>
        </authorList>
    </citation>
    <scope>NUCLEOTIDE SEQUENCE</scope>
</reference>
<organism evidence="11">
    <name type="scientific">Oppiella nova</name>
    <dbReference type="NCBI Taxonomy" id="334625"/>
    <lineage>
        <taxon>Eukaryota</taxon>
        <taxon>Metazoa</taxon>
        <taxon>Ecdysozoa</taxon>
        <taxon>Arthropoda</taxon>
        <taxon>Chelicerata</taxon>
        <taxon>Arachnida</taxon>
        <taxon>Acari</taxon>
        <taxon>Acariformes</taxon>
        <taxon>Sarcoptiformes</taxon>
        <taxon>Oribatida</taxon>
        <taxon>Brachypylina</taxon>
        <taxon>Oppioidea</taxon>
        <taxon>Oppiidae</taxon>
        <taxon>Oppiella</taxon>
    </lineage>
</organism>
<evidence type="ECO:0000256" key="3">
    <source>
        <dbReference type="ARBA" id="ARBA00022537"/>
    </source>
</evidence>
<dbReference type="PANTHER" id="PTHR24173">
    <property type="entry name" value="ANKYRIN REPEAT CONTAINING"/>
    <property type="match status" value="1"/>
</dbReference>
<dbReference type="PANTHER" id="PTHR24173:SF74">
    <property type="entry name" value="ANKYRIN REPEAT DOMAIN-CONTAINING PROTEIN 16"/>
    <property type="match status" value="1"/>
</dbReference>
<proteinExistence type="predicted"/>
<feature type="coiled-coil region" evidence="9">
    <location>
        <begin position="882"/>
        <end position="916"/>
    </location>
</feature>
<keyword evidence="6 8" id="KW-0040">ANK repeat</keyword>
<feature type="compositionally biased region" description="Polar residues" evidence="10">
    <location>
        <begin position="711"/>
        <end position="725"/>
    </location>
</feature>
<evidence type="ECO:0000256" key="1">
    <source>
        <dbReference type="ARBA" id="ARBA00004175"/>
    </source>
</evidence>
<dbReference type="OrthoDB" id="6362414at2759"/>
<evidence type="ECO:0000256" key="5">
    <source>
        <dbReference type="ARBA" id="ARBA00023028"/>
    </source>
</evidence>
<feature type="compositionally biased region" description="Polar residues" evidence="10">
    <location>
        <begin position="631"/>
        <end position="650"/>
    </location>
</feature>
<dbReference type="GO" id="GO:0006887">
    <property type="term" value="P:exocytosis"/>
    <property type="evidence" value="ECO:0007669"/>
    <property type="project" value="UniProtKB-KW"/>
</dbReference>
<feature type="repeat" description="ANK" evidence="8">
    <location>
        <begin position="152"/>
        <end position="184"/>
    </location>
</feature>
<dbReference type="PROSITE" id="PS50297">
    <property type="entry name" value="ANK_REP_REGION"/>
    <property type="match status" value="3"/>
</dbReference>
<dbReference type="GO" id="GO:0044231">
    <property type="term" value="C:host cell presynaptic membrane"/>
    <property type="evidence" value="ECO:0007669"/>
    <property type="project" value="UniProtKB-KW"/>
</dbReference>
<dbReference type="SUPFAM" id="SSF48403">
    <property type="entry name" value="Ankyrin repeat"/>
    <property type="match status" value="1"/>
</dbReference>
<dbReference type="PROSITE" id="PS50088">
    <property type="entry name" value="ANK_REPEAT"/>
    <property type="match status" value="6"/>
</dbReference>
<evidence type="ECO:0000256" key="10">
    <source>
        <dbReference type="SAM" id="MobiDB-lite"/>
    </source>
</evidence>
<feature type="region of interest" description="Disordered" evidence="10">
    <location>
        <begin position="620"/>
        <end position="650"/>
    </location>
</feature>
<dbReference type="Gene3D" id="1.25.40.20">
    <property type="entry name" value="Ankyrin repeat-containing domain"/>
    <property type="match status" value="1"/>
</dbReference>
<keyword evidence="7" id="KW-0472">Membrane</keyword>
<evidence type="ECO:0000313" key="12">
    <source>
        <dbReference type="Proteomes" id="UP000728032"/>
    </source>
</evidence>
<keyword evidence="3" id="KW-1052">Target cell membrane</keyword>
<accession>A0A7R9LMR4</accession>
<dbReference type="EMBL" id="CAJPVJ010001306">
    <property type="protein sequence ID" value="CAG2164496.1"/>
    <property type="molecule type" value="Genomic_DNA"/>
</dbReference>
<dbReference type="SMART" id="SM00248">
    <property type="entry name" value="ANK"/>
    <property type="match status" value="6"/>
</dbReference>
<dbReference type="GO" id="GO:0044218">
    <property type="term" value="C:other organism cell membrane"/>
    <property type="evidence" value="ECO:0007669"/>
    <property type="project" value="UniProtKB-KW"/>
</dbReference>